<sequence length="177" mass="19460">MLTLSLHFNFCLLNHMTRSHKPQLSPEQVAAVKATLKHLSALASDAVAKMRLAMQESFVPDINAMEHRIAAAAHVLKGAQTVVLAFLWRMAREPDGKITRAATSLEASVEDFTERLEHAPALPEVSSNPEGLIELNESLISDIKIVIEEIKSFKTTFDGMKEILEATAAAMMSQHAE</sequence>
<organism evidence="1 2">
    <name type="scientific">Trichosporon asahii var. asahii (strain CBS 8904)</name>
    <name type="common">Yeast</name>
    <dbReference type="NCBI Taxonomy" id="1220162"/>
    <lineage>
        <taxon>Eukaryota</taxon>
        <taxon>Fungi</taxon>
        <taxon>Dikarya</taxon>
        <taxon>Basidiomycota</taxon>
        <taxon>Agaricomycotina</taxon>
        <taxon>Tremellomycetes</taxon>
        <taxon>Trichosporonales</taxon>
        <taxon>Trichosporonaceae</taxon>
        <taxon>Trichosporon</taxon>
    </lineage>
</organism>
<evidence type="ECO:0000313" key="1">
    <source>
        <dbReference type="EMBL" id="EKC99590.1"/>
    </source>
</evidence>
<name>K1VFM3_TRIAC</name>
<protein>
    <submittedName>
        <fullName evidence="1">Uncharacterized protein</fullName>
    </submittedName>
</protein>
<dbReference type="Proteomes" id="UP000006757">
    <property type="component" value="Unassembled WGS sequence"/>
</dbReference>
<accession>K1VFM3</accession>
<keyword evidence="2" id="KW-1185">Reference proteome</keyword>
<dbReference type="InParanoid" id="K1VFM3"/>
<proteinExistence type="predicted"/>
<evidence type="ECO:0000313" key="2">
    <source>
        <dbReference type="Proteomes" id="UP000006757"/>
    </source>
</evidence>
<dbReference type="EMBL" id="AMBO01000368">
    <property type="protein sequence ID" value="EKC99590.1"/>
    <property type="molecule type" value="Genomic_DNA"/>
</dbReference>
<dbReference type="HOGENOM" id="CLU_1518921_0_0_1"/>
<dbReference type="AlphaFoldDB" id="K1VFM3"/>
<reference evidence="1 2" key="1">
    <citation type="journal article" date="2012" name="Eukaryot. Cell">
        <title>Genome sequence of the Trichosporon asahii environmental strain CBS 8904.</title>
        <authorList>
            <person name="Yang R.Y."/>
            <person name="Li H.T."/>
            <person name="Zhu H."/>
            <person name="Zhou G.P."/>
            <person name="Wang M."/>
            <person name="Wang L."/>
        </authorList>
    </citation>
    <scope>NUCLEOTIDE SEQUENCE [LARGE SCALE GENOMIC DNA]</scope>
    <source>
        <strain evidence="1 2">CBS 8904</strain>
    </source>
</reference>
<comment type="caution">
    <text evidence="1">The sequence shown here is derived from an EMBL/GenBank/DDBJ whole genome shotgun (WGS) entry which is preliminary data.</text>
</comment>
<gene>
    <name evidence="1" type="ORF">A1Q2_06126</name>
</gene>